<dbReference type="Gene3D" id="2.40.50.1020">
    <property type="entry name" value="LytTr DNA-binding domain"/>
    <property type="match status" value="1"/>
</dbReference>
<dbReference type="PANTHER" id="PTHR37299">
    <property type="entry name" value="TRANSCRIPTIONAL REGULATOR-RELATED"/>
    <property type="match status" value="1"/>
</dbReference>
<feature type="domain" description="Response regulatory" evidence="2">
    <location>
        <begin position="3"/>
        <end position="115"/>
    </location>
</feature>
<gene>
    <name evidence="4" type="primary">lytR_3</name>
    <name evidence="4" type="ORF">FLACOL7796_04625</name>
</gene>
<reference evidence="4 5" key="1">
    <citation type="submission" date="2020-02" db="EMBL/GenBank/DDBJ databases">
        <authorList>
            <person name="Criscuolo A."/>
        </authorList>
    </citation>
    <scope>NUCLEOTIDE SEQUENCE [LARGE SCALE GENOMIC DNA]</scope>
    <source>
        <strain evidence="4">CECT7796</strain>
    </source>
</reference>
<feature type="domain" description="HTH LytTR-type" evidence="3">
    <location>
        <begin position="148"/>
        <end position="255"/>
    </location>
</feature>
<name>A0ABM8KQ00_9FLAO</name>
<dbReference type="Pfam" id="PF04397">
    <property type="entry name" value="LytTR"/>
    <property type="match status" value="1"/>
</dbReference>
<dbReference type="EMBL" id="CADCST010000165">
    <property type="protein sequence ID" value="CAA9203155.1"/>
    <property type="molecule type" value="Genomic_DNA"/>
</dbReference>
<dbReference type="InterPro" id="IPR007492">
    <property type="entry name" value="LytTR_DNA-bd_dom"/>
</dbReference>
<dbReference type="InterPro" id="IPR046947">
    <property type="entry name" value="LytR-like"/>
</dbReference>
<evidence type="ECO:0000313" key="5">
    <source>
        <dbReference type="Proteomes" id="UP000474567"/>
    </source>
</evidence>
<dbReference type="SMART" id="SM00850">
    <property type="entry name" value="LytTR"/>
    <property type="match status" value="1"/>
</dbReference>
<evidence type="ECO:0000259" key="3">
    <source>
        <dbReference type="PROSITE" id="PS50930"/>
    </source>
</evidence>
<keyword evidence="1" id="KW-0597">Phosphoprotein</keyword>
<dbReference type="Proteomes" id="UP000474567">
    <property type="component" value="Unassembled WGS sequence"/>
</dbReference>
<organism evidence="4 5">
    <name type="scientific">Flavobacterium collinsii</name>
    <dbReference type="NCBI Taxonomy" id="1114861"/>
    <lineage>
        <taxon>Bacteria</taxon>
        <taxon>Pseudomonadati</taxon>
        <taxon>Bacteroidota</taxon>
        <taxon>Flavobacteriia</taxon>
        <taxon>Flavobacteriales</taxon>
        <taxon>Flavobacteriaceae</taxon>
        <taxon>Flavobacterium</taxon>
    </lineage>
</organism>
<dbReference type="Pfam" id="PF00072">
    <property type="entry name" value="Response_reg"/>
    <property type="match status" value="1"/>
</dbReference>
<dbReference type="Gene3D" id="3.40.50.2300">
    <property type="match status" value="1"/>
</dbReference>
<proteinExistence type="predicted"/>
<sequence length="255" mass="29720">MIKVLIIEDEIPARKKLKRFLGQLNEPVEVVGEMGTVEGSIAFLNNVKVDLILSDIALLDGNAFEIYHQVKITCPVIFTTAYDQFWMEAFENYGIEYLLKPFSMERFQRAWDKYLLLGKSNTNESDLIAKLNNLLQSEGQKKTYKERFSISSPKGIYFITTNDILFFEANEGVLFAFDAFGKRHLLNETTLKEIEVLIDSQSFFRINRSELIHKKYVERIERYSKNTFAIKIKGHEKQLKTSQSTTVSFREWIEK</sequence>
<dbReference type="InterPro" id="IPR011006">
    <property type="entry name" value="CheY-like_superfamily"/>
</dbReference>
<comment type="caution">
    <text evidence="4">The sequence shown here is derived from an EMBL/GenBank/DDBJ whole genome shotgun (WGS) entry which is preliminary data.</text>
</comment>
<feature type="modified residue" description="4-aspartylphosphate" evidence="1">
    <location>
        <position position="55"/>
    </location>
</feature>
<keyword evidence="5" id="KW-1185">Reference proteome</keyword>
<dbReference type="PANTHER" id="PTHR37299:SF1">
    <property type="entry name" value="STAGE 0 SPORULATION PROTEIN A HOMOLOG"/>
    <property type="match status" value="1"/>
</dbReference>
<dbReference type="SUPFAM" id="SSF52172">
    <property type="entry name" value="CheY-like"/>
    <property type="match status" value="1"/>
</dbReference>
<dbReference type="InterPro" id="IPR001789">
    <property type="entry name" value="Sig_transdc_resp-reg_receiver"/>
</dbReference>
<evidence type="ECO:0000256" key="1">
    <source>
        <dbReference type="PROSITE-ProRule" id="PRU00169"/>
    </source>
</evidence>
<dbReference type="RefSeq" id="WP_173968413.1">
    <property type="nucleotide sequence ID" value="NZ_CADCST010000165.1"/>
</dbReference>
<dbReference type="PROSITE" id="PS50110">
    <property type="entry name" value="RESPONSE_REGULATORY"/>
    <property type="match status" value="1"/>
</dbReference>
<dbReference type="PROSITE" id="PS50930">
    <property type="entry name" value="HTH_LYTTR"/>
    <property type="match status" value="1"/>
</dbReference>
<protein>
    <submittedName>
        <fullName evidence="4">Sensory transduction protein LytR</fullName>
    </submittedName>
</protein>
<evidence type="ECO:0000313" key="4">
    <source>
        <dbReference type="EMBL" id="CAA9203155.1"/>
    </source>
</evidence>
<evidence type="ECO:0000259" key="2">
    <source>
        <dbReference type="PROSITE" id="PS50110"/>
    </source>
</evidence>
<dbReference type="SMART" id="SM00448">
    <property type="entry name" value="REC"/>
    <property type="match status" value="1"/>
</dbReference>
<accession>A0ABM8KQ00</accession>